<dbReference type="Proteomes" id="UP001300692">
    <property type="component" value="Unassembled WGS sequence"/>
</dbReference>
<dbReference type="InterPro" id="IPR010994">
    <property type="entry name" value="RuvA_2-like"/>
</dbReference>
<feature type="transmembrane region" description="Helical" evidence="2">
    <location>
        <begin position="39"/>
        <end position="59"/>
    </location>
</feature>
<dbReference type="Gene3D" id="1.10.150.280">
    <property type="entry name" value="AF1531-like domain"/>
    <property type="match status" value="2"/>
</dbReference>
<keyword evidence="2" id="KW-0812">Transmembrane</keyword>
<dbReference type="PANTHER" id="PTHR21180:SF32">
    <property type="entry name" value="ENDONUCLEASE_EXONUCLEASE_PHOSPHATASE FAMILY DOMAIN-CONTAINING PROTEIN 1"/>
    <property type="match status" value="1"/>
</dbReference>
<sequence length="329" mass="39166">MKERILSLRISFRIHYFRWMTSRIANYLRRYFGFSSHEIRGFFVLIPLLILVLVLPRFYKMYLLSQPDDSSEIDEAILVEWKKEIEASLTQKENQFEITERFDPNIISAERWEQLGFKPYIAARIRKYLDKGGKFWEVEDVKAIYGIDESRVDEIAKWMIFPEKQRTYKRPVRDNNPSWKSSENSSTKSASPAKEKTIYELNLADTAQLQSIRGIGSYWSNKVVNYREALGGFVDRMQIYEIYYMKDSVADLIIDNTRFEVQNIRQLNVNAADQETLSKHPYMDYKLANAIVKYRNQHGDYQSLEELRKIYILTQEDFERLQPYLKISD</sequence>
<evidence type="ECO:0000313" key="3">
    <source>
        <dbReference type="EMBL" id="MCV9388050.1"/>
    </source>
</evidence>
<dbReference type="EMBL" id="JAOYOD010000001">
    <property type="protein sequence ID" value="MCV9388050.1"/>
    <property type="molecule type" value="Genomic_DNA"/>
</dbReference>
<dbReference type="InterPro" id="IPR051675">
    <property type="entry name" value="Endo/Exo/Phosphatase_dom_1"/>
</dbReference>
<evidence type="ECO:0000256" key="1">
    <source>
        <dbReference type="SAM" id="MobiDB-lite"/>
    </source>
</evidence>
<comment type="caution">
    <text evidence="3">The sequence shown here is derived from an EMBL/GenBank/DDBJ whole genome shotgun (WGS) entry which is preliminary data.</text>
</comment>
<proteinExistence type="predicted"/>
<protein>
    <submittedName>
        <fullName evidence="3">Helix-hairpin-helix domain-containing protein</fullName>
    </submittedName>
</protein>
<keyword evidence="4" id="KW-1185">Reference proteome</keyword>
<keyword evidence="2" id="KW-1133">Transmembrane helix</keyword>
<feature type="region of interest" description="Disordered" evidence="1">
    <location>
        <begin position="171"/>
        <end position="193"/>
    </location>
</feature>
<gene>
    <name evidence="3" type="ORF">N7U62_15310</name>
</gene>
<accession>A0ABT3CX45</accession>
<dbReference type="PANTHER" id="PTHR21180">
    <property type="entry name" value="ENDONUCLEASE/EXONUCLEASE/PHOSPHATASE FAMILY DOMAIN-CONTAINING PROTEIN 1"/>
    <property type="match status" value="1"/>
</dbReference>
<dbReference type="Pfam" id="PF12836">
    <property type="entry name" value="HHH_3"/>
    <property type="match status" value="2"/>
</dbReference>
<feature type="compositionally biased region" description="Low complexity" evidence="1">
    <location>
        <begin position="176"/>
        <end position="192"/>
    </location>
</feature>
<keyword evidence="2" id="KW-0472">Membrane</keyword>
<organism evidence="3 4">
    <name type="scientific">Reichenbachiella ulvae</name>
    <dbReference type="NCBI Taxonomy" id="2980104"/>
    <lineage>
        <taxon>Bacteria</taxon>
        <taxon>Pseudomonadati</taxon>
        <taxon>Bacteroidota</taxon>
        <taxon>Cytophagia</taxon>
        <taxon>Cytophagales</taxon>
        <taxon>Reichenbachiellaceae</taxon>
        <taxon>Reichenbachiella</taxon>
    </lineage>
</organism>
<name>A0ABT3CX45_9BACT</name>
<dbReference type="SUPFAM" id="SSF47781">
    <property type="entry name" value="RuvA domain 2-like"/>
    <property type="match status" value="3"/>
</dbReference>
<reference evidence="3 4" key="1">
    <citation type="submission" date="2022-10" db="EMBL/GenBank/DDBJ databases">
        <title>Comparative genomics and taxonomic characterization of three novel marine species of genus Reichenbachiella exhibiting antioxidant and polysaccharide degradation activities.</title>
        <authorList>
            <person name="Muhammad N."/>
            <person name="Lee Y.-J."/>
            <person name="Ko J."/>
            <person name="Kim S.-G."/>
        </authorList>
    </citation>
    <scope>NUCLEOTIDE SEQUENCE [LARGE SCALE GENOMIC DNA]</scope>
    <source>
        <strain evidence="3 4">ABR2-5</strain>
    </source>
</reference>
<dbReference type="RefSeq" id="WP_264138874.1">
    <property type="nucleotide sequence ID" value="NZ_JAOYOD010000001.1"/>
</dbReference>
<evidence type="ECO:0000313" key="4">
    <source>
        <dbReference type="Proteomes" id="UP001300692"/>
    </source>
</evidence>
<evidence type="ECO:0000256" key="2">
    <source>
        <dbReference type="SAM" id="Phobius"/>
    </source>
</evidence>